<accession>Q0CNJ6</accession>
<dbReference type="SUPFAM" id="SSF51905">
    <property type="entry name" value="FAD/NAD(P)-binding domain"/>
    <property type="match status" value="1"/>
</dbReference>
<dbReference type="GO" id="GO:0071949">
    <property type="term" value="F:FAD binding"/>
    <property type="evidence" value="ECO:0007669"/>
    <property type="project" value="InterPro"/>
</dbReference>
<dbReference type="GO" id="GO:0004497">
    <property type="term" value="F:monooxygenase activity"/>
    <property type="evidence" value="ECO:0007669"/>
    <property type="project" value="UniProtKB-KW"/>
</dbReference>
<keyword evidence="2" id="KW-0274">FAD</keyword>
<dbReference type="eggNOG" id="ENOG502SJT3">
    <property type="taxonomic scope" value="Eukaryota"/>
</dbReference>
<feature type="compositionally biased region" description="Low complexity" evidence="5">
    <location>
        <begin position="34"/>
        <end position="54"/>
    </location>
</feature>
<dbReference type="InterPro" id="IPR036188">
    <property type="entry name" value="FAD/NAD-bd_sf"/>
</dbReference>
<dbReference type="HOGENOM" id="CLU_309714_0_0_1"/>
<feature type="domain" description="FAD-binding" evidence="6">
    <location>
        <begin position="845"/>
        <end position="885"/>
    </location>
</feature>
<keyword evidence="1" id="KW-0285">Flavoprotein</keyword>
<proteinExistence type="predicted"/>
<dbReference type="InterPro" id="IPR048519">
    <property type="entry name" value="Gfd2/YDR514C-like_C"/>
</dbReference>
<evidence type="ECO:0000256" key="2">
    <source>
        <dbReference type="ARBA" id="ARBA00022827"/>
    </source>
</evidence>
<dbReference type="Pfam" id="PF21762">
    <property type="entry name" value="DEDDh_C"/>
    <property type="match status" value="1"/>
</dbReference>
<dbReference type="SUPFAM" id="SSF53098">
    <property type="entry name" value="Ribonuclease H-like"/>
    <property type="match status" value="1"/>
</dbReference>
<feature type="domain" description="Gfd2/YDR514C-like C-terminal" evidence="7">
    <location>
        <begin position="336"/>
        <end position="527"/>
    </location>
</feature>
<protein>
    <recommendedName>
        <fullName evidence="10">FAD-binding domain-containing protein</fullName>
    </recommendedName>
</protein>
<feature type="domain" description="FAD-binding" evidence="6">
    <location>
        <begin position="546"/>
        <end position="714"/>
    </location>
</feature>
<evidence type="ECO:0000256" key="4">
    <source>
        <dbReference type="ARBA" id="ARBA00023033"/>
    </source>
</evidence>
<dbReference type="EMBL" id="CH476599">
    <property type="protein sequence ID" value="EAU35185.1"/>
    <property type="molecule type" value="Genomic_DNA"/>
</dbReference>
<sequence length="951" mass="105796">MDRNALLNLLFEKDSFLLQLDTGLRAKAPRPTPQSSQVGSASQSQISIPAQSVQLQPSQRESRDQNGGSSAAQATEAVSRDIEGNTTPIPVVPIQDDKTFCPLMAVSRFPYRHIKGELSQTVARKFFDGGKFWERTWDIYYIQPPSRVSPRALLLVPADQVRAFFKEINTALRCNLTIPAEKQGMQLTFDNPNLPSPKFLGQCTSRQMKDRLESQIPPGSTRLSAPSGMDEEYLAYERMLDRACSATKNKKTSKAKQQSRLQNQIRTVECLTRLQSYFGLRSHTDETPAVDGDMTWAGQTYKQIVAENHDVTESARTQILLDVNKPVPYLFWKMPIFVCVDVEANERRHSEVTEVGISILDTKDLVGVAPGEQASHWRKHMRSRHLRVSEHRHIVNRIYLAGCPERFDFGESEFVYERDLGAAVLAAIQPAAVHETGSSVGTDESRHLVLVGHNVAMDMQYLREMGVHIDQKPAGTAGFIDVVDTADFFRMLRREETHRSLAKVLHELEMTGWNLHNAGNDARYTLESEKYLDPTNSAIRHRNKYAIIGGGPCGLTFARFLELAGLDYVVFERDPSPEHTPRFQGGTLDLTAEGGQAALHRAGLTTEFEKLARRNATILTIQDAHGNHRTTVGGADNNRPEIDRRQLRRLLLDSLPSHRIRWGKALQRAELEPSHKGAATAQDWVLRFADGTSESGFRLIVGADGAWSKLRPLLTPATPQYSGKTFIEGRLSPGNPAYAAALDMVGAGNSLAIGAGRCLCVQQMSDQSYRVYMGVAAAESLTRAGGAADVADMAKARRTVEGMFADWAPHLRAFVAAAEEPWRPWPLYRLDADVFLPGAQWTRTRGVVLLGDAAHVTTPNGEGVNHAMLDAMVLAERICAEIEGADGYEYDREKDAAALERAIVAYEADMWPRARETLVDSLAMEEMMYVEDGALQMIRMFESFKDFKEAA</sequence>
<dbReference type="Pfam" id="PF01494">
    <property type="entry name" value="FAD_binding_3"/>
    <property type="match status" value="2"/>
</dbReference>
<keyword evidence="4" id="KW-0503">Monooxygenase</keyword>
<evidence type="ECO:0000313" key="9">
    <source>
        <dbReference type="Proteomes" id="UP000007963"/>
    </source>
</evidence>
<organism evidence="8 9">
    <name type="scientific">Aspergillus terreus (strain NIH 2624 / FGSC A1156)</name>
    <dbReference type="NCBI Taxonomy" id="341663"/>
    <lineage>
        <taxon>Eukaryota</taxon>
        <taxon>Fungi</taxon>
        <taxon>Dikarya</taxon>
        <taxon>Ascomycota</taxon>
        <taxon>Pezizomycotina</taxon>
        <taxon>Eurotiomycetes</taxon>
        <taxon>Eurotiomycetidae</taxon>
        <taxon>Eurotiales</taxon>
        <taxon>Aspergillaceae</taxon>
        <taxon>Aspergillus</taxon>
        <taxon>Aspergillus subgen. Circumdati</taxon>
    </lineage>
</organism>
<dbReference type="Proteomes" id="UP000007963">
    <property type="component" value="Unassembled WGS sequence"/>
</dbReference>
<dbReference type="Gene3D" id="3.30.420.10">
    <property type="entry name" value="Ribonuclease H-like superfamily/Ribonuclease H"/>
    <property type="match status" value="1"/>
</dbReference>
<feature type="region of interest" description="Disordered" evidence="5">
    <location>
        <begin position="26"/>
        <end position="90"/>
    </location>
</feature>
<dbReference type="PANTHER" id="PTHR46972">
    <property type="entry name" value="MONOOXYGENASE ASQM-RELATED"/>
    <property type="match status" value="1"/>
</dbReference>
<dbReference type="InterPro" id="IPR002938">
    <property type="entry name" value="FAD-bd"/>
</dbReference>
<dbReference type="RefSeq" id="XP_001213916.1">
    <property type="nucleotide sequence ID" value="XM_001213916.1"/>
</dbReference>
<dbReference type="STRING" id="341663.Q0CNJ6"/>
<dbReference type="Gene3D" id="3.50.50.60">
    <property type="entry name" value="FAD/NAD(P)-binding domain"/>
    <property type="match status" value="1"/>
</dbReference>
<dbReference type="AlphaFoldDB" id="Q0CNJ6"/>
<name>Q0CNJ6_ASPTN</name>
<dbReference type="GeneID" id="4320164"/>
<evidence type="ECO:0000256" key="1">
    <source>
        <dbReference type="ARBA" id="ARBA00022630"/>
    </source>
</evidence>
<evidence type="ECO:0000259" key="6">
    <source>
        <dbReference type="Pfam" id="PF01494"/>
    </source>
</evidence>
<reference evidence="9" key="1">
    <citation type="submission" date="2005-09" db="EMBL/GenBank/DDBJ databases">
        <title>Annotation of the Aspergillus terreus NIH2624 genome.</title>
        <authorList>
            <person name="Birren B.W."/>
            <person name="Lander E.S."/>
            <person name="Galagan J.E."/>
            <person name="Nusbaum C."/>
            <person name="Devon K."/>
            <person name="Henn M."/>
            <person name="Ma L.-J."/>
            <person name="Jaffe D.B."/>
            <person name="Butler J."/>
            <person name="Alvarez P."/>
            <person name="Gnerre S."/>
            <person name="Grabherr M."/>
            <person name="Kleber M."/>
            <person name="Mauceli E.W."/>
            <person name="Brockman W."/>
            <person name="Rounsley S."/>
            <person name="Young S.K."/>
            <person name="LaButti K."/>
            <person name="Pushparaj V."/>
            <person name="DeCaprio D."/>
            <person name="Crawford M."/>
            <person name="Koehrsen M."/>
            <person name="Engels R."/>
            <person name="Montgomery P."/>
            <person name="Pearson M."/>
            <person name="Howarth C."/>
            <person name="Larson L."/>
            <person name="Luoma S."/>
            <person name="White J."/>
            <person name="Alvarado L."/>
            <person name="Kodira C.D."/>
            <person name="Zeng Q."/>
            <person name="Oleary S."/>
            <person name="Yandava C."/>
            <person name="Denning D.W."/>
            <person name="Nierman W.C."/>
            <person name="Milne T."/>
            <person name="Madden K."/>
        </authorList>
    </citation>
    <scope>NUCLEOTIDE SEQUENCE [LARGE SCALE GENOMIC DNA]</scope>
    <source>
        <strain evidence="9">NIH 2624 / FGSC A1156</strain>
    </source>
</reference>
<dbReference type="InterPro" id="IPR012337">
    <property type="entry name" value="RNaseH-like_sf"/>
</dbReference>
<dbReference type="InterPro" id="IPR036397">
    <property type="entry name" value="RNaseH_sf"/>
</dbReference>
<dbReference type="GO" id="GO:0003676">
    <property type="term" value="F:nucleic acid binding"/>
    <property type="evidence" value="ECO:0007669"/>
    <property type="project" value="InterPro"/>
</dbReference>
<keyword evidence="3" id="KW-0560">Oxidoreductase</keyword>
<dbReference type="PANTHER" id="PTHR46972:SF1">
    <property type="entry name" value="FAD DEPENDENT OXIDOREDUCTASE DOMAIN-CONTAINING PROTEIN"/>
    <property type="match status" value="1"/>
</dbReference>
<dbReference type="PRINTS" id="PR00420">
    <property type="entry name" value="RNGMNOXGNASE"/>
</dbReference>
<evidence type="ECO:0000313" key="8">
    <source>
        <dbReference type="EMBL" id="EAU35185.1"/>
    </source>
</evidence>
<feature type="compositionally biased region" description="Polar residues" evidence="5">
    <location>
        <begin position="55"/>
        <end position="73"/>
    </location>
</feature>
<evidence type="ECO:0000256" key="5">
    <source>
        <dbReference type="SAM" id="MobiDB-lite"/>
    </source>
</evidence>
<evidence type="ECO:0000256" key="3">
    <source>
        <dbReference type="ARBA" id="ARBA00023002"/>
    </source>
</evidence>
<dbReference type="VEuPathDB" id="FungiDB:ATEG_04738"/>
<dbReference type="OrthoDB" id="5953249at2759"/>
<evidence type="ECO:0008006" key="10">
    <source>
        <dbReference type="Google" id="ProtNLM"/>
    </source>
</evidence>
<evidence type="ECO:0000259" key="7">
    <source>
        <dbReference type="Pfam" id="PF21762"/>
    </source>
</evidence>
<gene>
    <name evidence="8" type="ORF">ATEG_04738</name>
</gene>